<proteinExistence type="predicted"/>
<comment type="caution">
    <text evidence="1">The sequence shown here is derived from an EMBL/GenBank/DDBJ whole genome shotgun (WGS) entry which is preliminary data.</text>
</comment>
<organism evidence="1 2">
    <name type="scientific">Helicobacter ibis</name>
    <dbReference type="NCBI Taxonomy" id="2962633"/>
    <lineage>
        <taxon>Bacteria</taxon>
        <taxon>Pseudomonadati</taxon>
        <taxon>Campylobacterota</taxon>
        <taxon>Epsilonproteobacteria</taxon>
        <taxon>Campylobacterales</taxon>
        <taxon>Helicobacteraceae</taxon>
        <taxon>Helicobacter</taxon>
    </lineage>
</organism>
<sequence>MKLKLVILFFVSFLILTPLVLFSSIGNKIVSNIAIAKLSKITNTQWYSNSFTLSPTSILVDFSAYDGALELFLNVEYSLFLRNIDGNFFINSKGFKATINNKQYNVSENEWIEGKLSGKFNNYTIISQSNFLQSNSDIIINGNYLNISHLTLSTKEASLLELLKVLNQKPYSDGIITMNADVTIKDSVFGGVINMQIDGGEVNRSTMEEEFSIKIPRTSFAGDLKAIVDNNTLEHELSIYSTIGDITLNGVTNIHSLNTNTQFDIQLENIAPLSPLFKVPLNGYIKSSGTSKGDSKNMMIVGDLGLKNSKINYELSLNNLKPKNLIANASQMDPKDIFTLFNKEAYFDGSLDLSLNLRDFNNGISGAITLNSDRLFINSPLLEERTKIGFPSSLFKLRTNIDLANGNGIIRSSLNSQIANIESENGKISIKPFNIEIPLKLEIEKIQNISYNNKSLLNGHVQANGKLTNNDLTIQGDILQKDSKNPFMLSNTKQGLNLRLNNINTKTIQNIFPQIPKILNGTANMHLNLDLATNTKNINFDINKAKFNNTNLSKEINKHIKPQLTNLLFSGYIYSTIQNNTIQSRMQLKSDKITLNSQKITTNLDSNKIDGEITIANKKYIITNTINSPKITIYK</sequence>
<accession>A0ABT4VFK5</accession>
<keyword evidence="2" id="KW-1185">Reference proteome</keyword>
<gene>
    <name evidence="1" type="ORF">PF021_07310</name>
</gene>
<reference evidence="1 2" key="1">
    <citation type="submission" date="2023-01" db="EMBL/GenBank/DDBJ databases">
        <title>Description of Helicobacter ibis sp. nov. isolated from faecal droppings of black-faced ibis (Theristicus melanopis).</title>
        <authorList>
            <person name="Lopez-Cantillo M."/>
            <person name="Vidal-Veuthey B."/>
            <person name="Mella A."/>
            <person name="De La Haba R."/>
            <person name="Collado L."/>
        </authorList>
    </citation>
    <scope>NUCLEOTIDE SEQUENCE [LARGE SCALE GENOMIC DNA]</scope>
    <source>
        <strain evidence="1 2">A82</strain>
    </source>
</reference>
<evidence type="ECO:0008006" key="3">
    <source>
        <dbReference type="Google" id="ProtNLM"/>
    </source>
</evidence>
<dbReference type="RefSeq" id="WP_271021830.1">
    <property type="nucleotide sequence ID" value="NZ_JAQHXR010000004.1"/>
</dbReference>
<dbReference type="EMBL" id="JAQHXR010000004">
    <property type="protein sequence ID" value="MDA3969472.1"/>
    <property type="molecule type" value="Genomic_DNA"/>
</dbReference>
<dbReference type="Proteomes" id="UP001210261">
    <property type="component" value="Unassembled WGS sequence"/>
</dbReference>
<protein>
    <recommendedName>
        <fullName evidence="3">DUF3971 domain-containing protein</fullName>
    </recommendedName>
</protein>
<name>A0ABT4VFK5_9HELI</name>
<evidence type="ECO:0000313" key="1">
    <source>
        <dbReference type="EMBL" id="MDA3969472.1"/>
    </source>
</evidence>
<evidence type="ECO:0000313" key="2">
    <source>
        <dbReference type="Proteomes" id="UP001210261"/>
    </source>
</evidence>